<dbReference type="InterPro" id="IPR000182">
    <property type="entry name" value="GNAT_dom"/>
</dbReference>
<dbReference type="Gene3D" id="3.40.630.30">
    <property type="match status" value="1"/>
</dbReference>
<protein>
    <submittedName>
        <fullName evidence="2">GNAT family N-acetyltransferase</fullName>
    </submittedName>
</protein>
<feature type="domain" description="N-acetyltransferase" evidence="1">
    <location>
        <begin position="10"/>
        <end position="173"/>
    </location>
</feature>
<dbReference type="AlphaFoldDB" id="A0A6M0CPV0"/>
<gene>
    <name evidence="2" type="ORF">GWK10_17190</name>
</gene>
<comment type="caution">
    <text evidence="2">The sequence shown here is derived from an EMBL/GenBank/DDBJ whole genome shotgun (WGS) entry which is preliminary data.</text>
</comment>
<dbReference type="GO" id="GO:0016747">
    <property type="term" value="F:acyltransferase activity, transferring groups other than amino-acyl groups"/>
    <property type="evidence" value="ECO:0007669"/>
    <property type="project" value="InterPro"/>
</dbReference>
<evidence type="ECO:0000313" key="2">
    <source>
        <dbReference type="EMBL" id="NER18953.1"/>
    </source>
</evidence>
<keyword evidence="3" id="KW-1185">Reference proteome</keyword>
<name>A0A6M0CPV0_9FLAO</name>
<accession>A0A6M0CPV0</accession>
<keyword evidence="2" id="KW-0808">Transferase</keyword>
<dbReference type="PROSITE" id="PS51186">
    <property type="entry name" value="GNAT"/>
    <property type="match status" value="1"/>
</dbReference>
<dbReference type="PANTHER" id="PTHR43792">
    <property type="entry name" value="GNAT FAMILY, PUTATIVE (AFU_ORTHOLOGUE AFUA_3G00765)-RELATED-RELATED"/>
    <property type="match status" value="1"/>
</dbReference>
<sequence>MKVLVETDRLILRELTDDDLEGMFVLDSDPVVHHFLGKSPIKDKLDAQKYIDKTREQYATYGIGRWAAIEKETGDFIGWSGLKMNFENKMNGHRNFIDVGYRFIPKYWGKGYATESGKAAVAYGFETMKYSAIYGMAELEHKASRKALEKIGLVHVQDFMYEEENIPLAWYQIKNNYKS</sequence>
<proteinExistence type="predicted"/>
<dbReference type="RefSeq" id="WP_164033636.1">
    <property type="nucleotide sequence ID" value="NZ_JAABOQ010000008.1"/>
</dbReference>
<dbReference type="PANTHER" id="PTHR43792:SF16">
    <property type="entry name" value="N-ACETYLTRANSFERASE DOMAIN-CONTAINING PROTEIN"/>
    <property type="match status" value="1"/>
</dbReference>
<dbReference type="InterPro" id="IPR051531">
    <property type="entry name" value="N-acetyltransferase"/>
</dbReference>
<dbReference type="InterPro" id="IPR016181">
    <property type="entry name" value="Acyl_CoA_acyltransferase"/>
</dbReference>
<dbReference type="EMBL" id="JAABOQ010000008">
    <property type="protein sequence ID" value="NER18953.1"/>
    <property type="molecule type" value="Genomic_DNA"/>
</dbReference>
<dbReference type="Pfam" id="PF13302">
    <property type="entry name" value="Acetyltransf_3"/>
    <property type="match status" value="1"/>
</dbReference>
<reference evidence="2 3" key="1">
    <citation type="submission" date="2020-01" db="EMBL/GenBank/DDBJ databases">
        <title>Spongiivirga citrea KCTC 32990T.</title>
        <authorList>
            <person name="Wang G."/>
        </authorList>
    </citation>
    <scope>NUCLEOTIDE SEQUENCE [LARGE SCALE GENOMIC DNA]</scope>
    <source>
        <strain evidence="2 3">KCTC 32990</strain>
    </source>
</reference>
<evidence type="ECO:0000259" key="1">
    <source>
        <dbReference type="PROSITE" id="PS51186"/>
    </source>
</evidence>
<evidence type="ECO:0000313" key="3">
    <source>
        <dbReference type="Proteomes" id="UP000474296"/>
    </source>
</evidence>
<dbReference type="Proteomes" id="UP000474296">
    <property type="component" value="Unassembled WGS sequence"/>
</dbReference>
<organism evidence="2 3">
    <name type="scientific">Spongiivirga citrea</name>
    <dbReference type="NCBI Taxonomy" id="1481457"/>
    <lineage>
        <taxon>Bacteria</taxon>
        <taxon>Pseudomonadati</taxon>
        <taxon>Bacteroidota</taxon>
        <taxon>Flavobacteriia</taxon>
        <taxon>Flavobacteriales</taxon>
        <taxon>Flavobacteriaceae</taxon>
        <taxon>Spongiivirga</taxon>
    </lineage>
</organism>
<dbReference type="SUPFAM" id="SSF55729">
    <property type="entry name" value="Acyl-CoA N-acyltransferases (Nat)"/>
    <property type="match status" value="1"/>
</dbReference>